<sequence length="268" mass="28757">MRGSLRQNRSSSRYQPYLGGSAGRPSPTSPNLRPRRLTRSNAVILQWNLGGAHSVISTPSHSSETTITMPRSTTTDFDSTGPPPDTLVLTTASETLNSTTTTTLETLDSASSFKTAAGNDNEDESVSADEGLYFSASSSLSSSSVVIVNSSPTTSFPLQPTSINLPLAFKQSVRRAVQRRLRRYAPKLDPETCKVIELGISDAIDLALRILERSHKPPNMLPFTGTAAATHFPVIPAAPARLRSAALSSVLSHLANNFLTHELQPNQS</sequence>
<dbReference type="OrthoDB" id="2694596at2759"/>
<reference evidence="3" key="2">
    <citation type="submission" date="2015-01" db="EMBL/GenBank/DDBJ databases">
        <title>Evolutionary Origins and Diversification of the Mycorrhizal Mutualists.</title>
        <authorList>
            <consortium name="DOE Joint Genome Institute"/>
            <consortium name="Mycorrhizal Genomics Consortium"/>
            <person name="Kohler A."/>
            <person name="Kuo A."/>
            <person name="Nagy L.G."/>
            <person name="Floudas D."/>
            <person name="Copeland A."/>
            <person name="Barry K.W."/>
            <person name="Cichocki N."/>
            <person name="Veneault-Fourrey C."/>
            <person name="LaButti K."/>
            <person name="Lindquist E.A."/>
            <person name="Lipzen A."/>
            <person name="Lundell T."/>
            <person name="Morin E."/>
            <person name="Murat C."/>
            <person name="Riley R."/>
            <person name="Ohm R."/>
            <person name="Sun H."/>
            <person name="Tunlid A."/>
            <person name="Henrissat B."/>
            <person name="Grigoriev I.V."/>
            <person name="Hibbett D.S."/>
            <person name="Martin F."/>
        </authorList>
    </citation>
    <scope>NUCLEOTIDE SEQUENCE [LARGE SCALE GENOMIC DNA]</scope>
    <source>
        <strain evidence="3">441</strain>
    </source>
</reference>
<dbReference type="AlphaFoldDB" id="A0A0C9Y5B5"/>
<dbReference type="HOGENOM" id="CLU_1038695_0_0_1"/>
<organism evidence="2 3">
    <name type="scientific">Pisolithus microcarpus 441</name>
    <dbReference type="NCBI Taxonomy" id="765257"/>
    <lineage>
        <taxon>Eukaryota</taxon>
        <taxon>Fungi</taxon>
        <taxon>Dikarya</taxon>
        <taxon>Basidiomycota</taxon>
        <taxon>Agaricomycotina</taxon>
        <taxon>Agaricomycetes</taxon>
        <taxon>Agaricomycetidae</taxon>
        <taxon>Boletales</taxon>
        <taxon>Sclerodermatineae</taxon>
        <taxon>Pisolithaceae</taxon>
        <taxon>Pisolithus</taxon>
    </lineage>
</organism>
<evidence type="ECO:0000313" key="3">
    <source>
        <dbReference type="Proteomes" id="UP000054018"/>
    </source>
</evidence>
<dbReference type="Proteomes" id="UP000054018">
    <property type="component" value="Unassembled WGS sequence"/>
</dbReference>
<keyword evidence="3" id="KW-1185">Reference proteome</keyword>
<protein>
    <submittedName>
        <fullName evidence="2">Uncharacterized protein</fullName>
    </submittedName>
</protein>
<feature type="compositionally biased region" description="Polar residues" evidence="1">
    <location>
        <begin position="1"/>
        <end position="14"/>
    </location>
</feature>
<gene>
    <name evidence="2" type="ORF">PISMIDRAFT_18916</name>
</gene>
<evidence type="ECO:0000256" key="1">
    <source>
        <dbReference type="SAM" id="MobiDB-lite"/>
    </source>
</evidence>
<feature type="compositionally biased region" description="Polar residues" evidence="1">
    <location>
        <begin position="56"/>
        <end position="78"/>
    </location>
</feature>
<feature type="region of interest" description="Disordered" evidence="1">
    <location>
        <begin position="56"/>
        <end position="84"/>
    </location>
</feature>
<proteinExistence type="predicted"/>
<accession>A0A0C9Y5B5</accession>
<reference evidence="2 3" key="1">
    <citation type="submission" date="2014-04" db="EMBL/GenBank/DDBJ databases">
        <authorList>
            <consortium name="DOE Joint Genome Institute"/>
            <person name="Kuo A."/>
            <person name="Kohler A."/>
            <person name="Costa M.D."/>
            <person name="Nagy L.G."/>
            <person name="Floudas D."/>
            <person name="Copeland A."/>
            <person name="Barry K.W."/>
            <person name="Cichocki N."/>
            <person name="Veneault-Fourrey C."/>
            <person name="LaButti K."/>
            <person name="Lindquist E.A."/>
            <person name="Lipzen A."/>
            <person name="Lundell T."/>
            <person name="Morin E."/>
            <person name="Murat C."/>
            <person name="Sun H."/>
            <person name="Tunlid A."/>
            <person name="Henrissat B."/>
            <person name="Grigoriev I.V."/>
            <person name="Hibbett D.S."/>
            <person name="Martin F."/>
            <person name="Nordberg H.P."/>
            <person name="Cantor M.N."/>
            <person name="Hua S.X."/>
        </authorList>
    </citation>
    <scope>NUCLEOTIDE SEQUENCE [LARGE SCALE GENOMIC DNA]</scope>
    <source>
        <strain evidence="2 3">441</strain>
    </source>
</reference>
<feature type="region of interest" description="Disordered" evidence="1">
    <location>
        <begin position="1"/>
        <end position="35"/>
    </location>
</feature>
<name>A0A0C9Y5B5_9AGAM</name>
<evidence type="ECO:0000313" key="2">
    <source>
        <dbReference type="EMBL" id="KIK12196.1"/>
    </source>
</evidence>
<dbReference type="EMBL" id="KN834107">
    <property type="protein sequence ID" value="KIK12196.1"/>
    <property type="molecule type" value="Genomic_DNA"/>
</dbReference>